<organism evidence="3 4">
    <name type="scientific">Acanthaster planci</name>
    <name type="common">Crown-of-thorns starfish</name>
    <dbReference type="NCBI Taxonomy" id="133434"/>
    <lineage>
        <taxon>Eukaryota</taxon>
        <taxon>Metazoa</taxon>
        <taxon>Echinodermata</taxon>
        <taxon>Eleutherozoa</taxon>
        <taxon>Asterozoa</taxon>
        <taxon>Asteroidea</taxon>
        <taxon>Valvatacea</taxon>
        <taxon>Valvatida</taxon>
        <taxon>Acanthasteridae</taxon>
        <taxon>Acanthaster</taxon>
    </lineage>
</organism>
<evidence type="ECO:0000313" key="3">
    <source>
        <dbReference type="Proteomes" id="UP000694845"/>
    </source>
</evidence>
<feature type="region of interest" description="Disordered" evidence="2">
    <location>
        <begin position="1121"/>
        <end position="1141"/>
    </location>
</feature>
<feature type="region of interest" description="Disordered" evidence="2">
    <location>
        <begin position="1372"/>
        <end position="1414"/>
    </location>
</feature>
<feature type="compositionally biased region" description="Basic and acidic residues" evidence="2">
    <location>
        <begin position="1185"/>
        <end position="1199"/>
    </location>
</feature>
<feature type="region of interest" description="Disordered" evidence="2">
    <location>
        <begin position="1247"/>
        <end position="1356"/>
    </location>
</feature>
<feature type="compositionally biased region" description="Polar residues" evidence="2">
    <location>
        <begin position="1382"/>
        <end position="1406"/>
    </location>
</feature>
<proteinExistence type="predicted"/>
<protein>
    <submittedName>
        <fullName evidence="4">Protein SFI1 homolog isoform X1</fullName>
    </submittedName>
</protein>
<name>A0A8B7Y0H1_ACAPL</name>
<dbReference type="OrthoDB" id="195843at2759"/>
<gene>
    <name evidence="4" type="primary">LOC110977124</name>
</gene>
<keyword evidence="1" id="KW-0175">Coiled coil</keyword>
<dbReference type="KEGG" id="aplc:110977124"/>
<dbReference type="InterPro" id="IPR052270">
    <property type="entry name" value="CACF_protein"/>
</dbReference>
<keyword evidence="3" id="KW-1185">Reference proteome</keyword>
<feature type="compositionally biased region" description="Polar residues" evidence="2">
    <location>
        <begin position="1334"/>
        <end position="1344"/>
    </location>
</feature>
<dbReference type="PANTHER" id="PTHR22028">
    <property type="entry name" value="SFI1 SPINDLE BODY DOMAIN-CONTAINING PROTEIN-RELATED"/>
    <property type="match status" value="1"/>
</dbReference>
<feature type="coiled-coil region" evidence="1">
    <location>
        <begin position="1423"/>
        <end position="1453"/>
    </location>
</feature>
<dbReference type="CTD" id="9814"/>
<reference evidence="4" key="1">
    <citation type="submission" date="2025-08" db="UniProtKB">
        <authorList>
            <consortium name="RefSeq"/>
        </authorList>
    </citation>
    <scope>IDENTIFICATION</scope>
</reference>
<feature type="region of interest" description="Disordered" evidence="2">
    <location>
        <begin position="53"/>
        <end position="136"/>
    </location>
</feature>
<feature type="region of interest" description="Disordered" evidence="2">
    <location>
        <begin position="1153"/>
        <end position="1199"/>
    </location>
</feature>
<dbReference type="PANTHER" id="PTHR22028:SF4">
    <property type="entry name" value="PROTEIN SFI1 HOMOLOG"/>
    <property type="match status" value="1"/>
</dbReference>
<dbReference type="GO" id="GO:0019902">
    <property type="term" value="F:phosphatase binding"/>
    <property type="evidence" value="ECO:0007669"/>
    <property type="project" value="TreeGrafter"/>
</dbReference>
<evidence type="ECO:0000256" key="1">
    <source>
        <dbReference type="SAM" id="Coils"/>
    </source>
</evidence>
<dbReference type="Proteomes" id="UP000694845">
    <property type="component" value="Unplaced"/>
</dbReference>
<dbReference type="RefSeq" id="XP_022086659.1">
    <property type="nucleotide sequence ID" value="XM_022230967.1"/>
</dbReference>
<dbReference type="GeneID" id="110977124"/>
<dbReference type="OMA" id="RCENNEE"/>
<sequence length="1523" mass="179051">MQPTATLLQGSVQKADRFSQRNDASLRAKAKQAVLHELSEGLRVKAMKMRLAARGDSKLDTRGDGSDPGNLGMKKRKEEELAQRPATKIRSRIPVARSQGKTTPKTVPRVHFQSPDTMPKKEMSQPGVPLSAPSSRLPRARPGYTWNMGGRLKEIRIRHLARKFLHIWMAAAFGRIRPSVVRQHYRKRLLSIAFREWTDFWWTSRKEWKLQIRADYHRRYRLCQTVWYAWKEFVLLEKIKCSKEAVAVAHANGKLESRVLDAWKVHVVRRRAKAALRCKADSHAAVRYLAWAWMQWVSQRREALDRHEADDYAVQHWAQVLVHKMWQRWRAATRDRLEQHLKNQQGINLHERNLVARCFDRGLVPYTAHRRKRRREKAYASQLYRDYLLRSSWQQWYGRWYTLKLMYEQRDILNAMAERSRLRKHFVRWRHFVTLQSEKRLKMRLAQQQYRCQLLRSCLGALQLAVVRQRLQEKRKARGEMFRNHSLLFHAMRRWIQRCEEKEELSLFTLSRQARSLFRSRILNQMMKRWKEYTLWRRRRQAQYAMAEAHYLSRLLPKCLHSLKVYTQRQQDQRCDGMQAVSFQRECVLGFYFVRWWHMYQTSQNLKTMHRLAVLHREETLGKRALRKWRHRTRLKQQLEEKEAMALEHYEGRLRATALTTWKEFVAECHQRHEQEQKASDHSKKNRMSKTWRAWSEYMLHRRFKKDKMRRATSYHRRHLQDRVLASWKLYHRRVQTIEREAERRKLIKDQECLRGAVKQWHFNIKEEAGERSLEDKAHTFWTKSVKAKIFASWCQFAILKAHKRATNAEELRRIQDQLNAGKLGRVFVRWRSSYAVSVATRQQTDKAISHHRTRMMKQALDSWCTFKQQAIRKQLLMRQAMWLQNTRLSAKFFLRWRAEFHKSKEHQTKTIMALWQWSLVLQRRVLDAWLSYTSERQRKKQRVAAAMAQRRQHMLREGVGQWMRVGTCWAEQRSKVAAQQQAKSAYKIFHVVRRCATHWRLMTQRRRSMLDTKPPSISHQAVQGHIPLTPPQDAVSVAGDNTLSSPTDHLMARSSLGRVPSKGPVSCSTLPVIALSSKPHLREGFQAVSRAMLEGESPLRARPKPRRPDFLMDSLQKEGLWASGPRPAQSVPSEAPYEPEQELYLKQQQISSGNAQAKYQPGLPLAPETESVPRRVQPQPASKPDYHIPRPERLEPMLRRVPVSPNSEDEVMQPRGTRPLVTEVDKNRPEVTDLLSCGQSIEHVRWESQGGSVRDKEGMGSLPVESPGTGRENSAKLGSSQGEVFEETGGLLETHTLSHLRQDAPLQRDEERGLELSSSPPPTKHVLLPPSAFMTSKGQTTPKPKQKAQVPSAADRQLVAASFRLRDSEQELHRDHLQAHEPQSVNLSTGLRDQYTQPGLPQQSREQYRHAGMRDRMNSAQSQDIYEEVQQIHEQLQEYQRTKERYRTLKEQGDQLGTWLTEYQHTHGEKAEIEDQDVLEVMEELEQIGLEMAEVSAKLKKDKPTVGRLVLRVTALMAEAQE</sequence>
<evidence type="ECO:0000256" key="2">
    <source>
        <dbReference type="SAM" id="MobiDB-lite"/>
    </source>
</evidence>
<feature type="compositionally biased region" description="Basic and acidic residues" evidence="2">
    <location>
        <begin position="53"/>
        <end position="65"/>
    </location>
</feature>
<feature type="compositionally biased region" description="Basic and acidic residues" evidence="2">
    <location>
        <begin position="1301"/>
        <end position="1315"/>
    </location>
</feature>
<evidence type="ECO:0000313" key="4">
    <source>
        <dbReference type="RefSeq" id="XP_022086659.1"/>
    </source>
</evidence>
<accession>A0A8B7Y0H1</accession>